<name>A0A2S4PR83_9PEZI</name>
<evidence type="ECO:0000313" key="2">
    <source>
        <dbReference type="Proteomes" id="UP000237438"/>
    </source>
</evidence>
<protein>
    <submittedName>
        <fullName evidence="1">Uncharacterized protein</fullName>
    </submittedName>
</protein>
<sequence length="346" mass="39077">MAPLTCDKKRAQLLTENLNRSVEKLRKFAEEADVLQDTQFMATSPLPRIPSFKRSSESQVTVVDNDEFNSSEEKDSDVQSSKLMTKARVLLNIVRPYLKEMEIECQGTGTGFLALISDGEFRAMWGERIYTNFDVQSRTISTTLDNAINTSAARTAGSQSHEDRRVMIRPTKDHQARKEEPLTIRKQIQKLIPDPSLVSDAWQVLSGIALLAPTPAKAAILLKCGNAVVERQESWATFIIGYLLKRTTIMEREKDTLDDLLLQEPGLARIRDEVPIRLVAWTKRSADSTDLTGEIRLHIPGHKAHRFPSRLQLFGNALGIQRIRDRKPVPTCEKCHGFHSTRTCAR</sequence>
<reference evidence="1 2" key="1">
    <citation type="submission" date="2017-10" db="EMBL/GenBank/DDBJ databases">
        <title>Development of genomic resources for the powdery mildew, Erysiphe pulchra.</title>
        <authorList>
            <person name="Wadl P.A."/>
            <person name="Mack B.M."/>
            <person name="Moore G."/>
            <person name="Beltz S.B."/>
        </authorList>
    </citation>
    <scope>NUCLEOTIDE SEQUENCE [LARGE SCALE GENOMIC DNA]</scope>
    <source>
        <strain evidence="1">Cflorida</strain>
    </source>
</reference>
<organism evidence="1 2">
    <name type="scientific">Erysiphe pulchra</name>
    <dbReference type="NCBI Taxonomy" id="225359"/>
    <lineage>
        <taxon>Eukaryota</taxon>
        <taxon>Fungi</taxon>
        <taxon>Dikarya</taxon>
        <taxon>Ascomycota</taxon>
        <taxon>Pezizomycotina</taxon>
        <taxon>Leotiomycetes</taxon>
        <taxon>Erysiphales</taxon>
        <taxon>Erysiphaceae</taxon>
        <taxon>Erysiphe</taxon>
    </lineage>
</organism>
<evidence type="ECO:0000313" key="1">
    <source>
        <dbReference type="EMBL" id="POS84524.1"/>
    </source>
</evidence>
<dbReference type="EMBL" id="PEDP01000974">
    <property type="protein sequence ID" value="POS84524.1"/>
    <property type="molecule type" value="Genomic_DNA"/>
</dbReference>
<dbReference type="AlphaFoldDB" id="A0A2S4PR83"/>
<keyword evidence="2" id="KW-1185">Reference proteome</keyword>
<gene>
    <name evidence="1" type="ORF">EPUL_002048</name>
</gene>
<comment type="caution">
    <text evidence="1">The sequence shown here is derived from an EMBL/GenBank/DDBJ whole genome shotgun (WGS) entry which is preliminary data.</text>
</comment>
<dbReference type="Proteomes" id="UP000237438">
    <property type="component" value="Unassembled WGS sequence"/>
</dbReference>
<accession>A0A2S4PR83</accession>
<proteinExistence type="predicted"/>